<dbReference type="InterPro" id="IPR025405">
    <property type="entry name" value="DUF4131"/>
</dbReference>
<feature type="transmembrane region" description="Helical" evidence="6">
    <location>
        <begin position="436"/>
        <end position="457"/>
    </location>
</feature>
<reference evidence="8 9" key="1">
    <citation type="submission" date="2017-07" db="EMBL/GenBank/DDBJ databases">
        <title>The genome sequence of Paludifilum halophilum highlights mechanisms for microbial adaptation to high salt environemnts.</title>
        <authorList>
            <person name="Belbahri L."/>
        </authorList>
    </citation>
    <scope>NUCLEOTIDE SEQUENCE [LARGE SCALE GENOMIC DNA]</scope>
    <source>
        <strain evidence="8 9">DSM 102817</strain>
    </source>
</reference>
<dbReference type="NCBIfam" id="TIGR00360">
    <property type="entry name" value="ComEC_N-term"/>
    <property type="match status" value="1"/>
</dbReference>
<feature type="transmembrane region" description="Helical" evidence="6">
    <location>
        <begin position="505"/>
        <end position="523"/>
    </location>
</feature>
<evidence type="ECO:0000313" key="9">
    <source>
        <dbReference type="Proteomes" id="UP000215459"/>
    </source>
</evidence>
<feature type="transmembrane region" description="Helical" evidence="6">
    <location>
        <begin position="535"/>
        <end position="550"/>
    </location>
</feature>
<evidence type="ECO:0000256" key="2">
    <source>
        <dbReference type="ARBA" id="ARBA00022475"/>
    </source>
</evidence>
<evidence type="ECO:0000256" key="6">
    <source>
        <dbReference type="SAM" id="Phobius"/>
    </source>
</evidence>
<dbReference type="AlphaFoldDB" id="A0A235B5W1"/>
<keyword evidence="5 6" id="KW-0472">Membrane</keyword>
<feature type="transmembrane region" description="Helical" evidence="6">
    <location>
        <begin position="53"/>
        <end position="73"/>
    </location>
</feature>
<dbReference type="Pfam" id="PF13567">
    <property type="entry name" value="DUF4131"/>
    <property type="match status" value="1"/>
</dbReference>
<feature type="transmembrane region" description="Helical" evidence="6">
    <location>
        <begin position="281"/>
        <end position="303"/>
    </location>
</feature>
<dbReference type="Proteomes" id="UP000215459">
    <property type="component" value="Unassembled WGS sequence"/>
</dbReference>
<gene>
    <name evidence="8" type="ORF">CHM34_09120</name>
</gene>
<keyword evidence="4 6" id="KW-1133">Transmembrane helix</keyword>
<dbReference type="GO" id="GO:0030420">
    <property type="term" value="P:establishment of competence for transformation"/>
    <property type="evidence" value="ECO:0007669"/>
    <property type="project" value="InterPro"/>
</dbReference>
<feature type="domain" description="Metallo-beta-lactamase" evidence="7">
    <location>
        <begin position="568"/>
        <end position="782"/>
    </location>
</feature>
<dbReference type="SMART" id="SM00849">
    <property type="entry name" value="Lactamase_B"/>
    <property type="match status" value="1"/>
</dbReference>
<keyword evidence="3 6" id="KW-0812">Transmembrane</keyword>
<dbReference type="OrthoDB" id="9761531at2"/>
<evidence type="ECO:0000259" key="7">
    <source>
        <dbReference type="SMART" id="SM00849"/>
    </source>
</evidence>
<accession>A0A235B5W1</accession>
<dbReference type="EMBL" id="NOWF01000005">
    <property type="protein sequence ID" value="OYD07632.1"/>
    <property type="molecule type" value="Genomic_DNA"/>
</dbReference>
<feature type="transmembrane region" description="Helical" evidence="6">
    <location>
        <begin position="357"/>
        <end position="373"/>
    </location>
</feature>
<dbReference type="InterPro" id="IPR001279">
    <property type="entry name" value="Metallo-B-lactamas"/>
</dbReference>
<keyword evidence="2" id="KW-1003">Cell membrane</keyword>
<dbReference type="GO" id="GO:0005886">
    <property type="term" value="C:plasma membrane"/>
    <property type="evidence" value="ECO:0007669"/>
    <property type="project" value="UniProtKB-SubCell"/>
</dbReference>
<name>A0A235B5W1_9BACL</name>
<sequence length="847" mass="93854">MEPSERKHVSCCRIYDHFLICHQMGDEMRRPLFWVALAWASGIGLGAKVPLSGWIWGLAALIFLLLGIVFHYYRGRLLLLGLCLAAVAAGAAQFQWVDEGNRTGFPAGMPEDQVVTLRGEAAEPPEVDGDSVQFPVDVSALTIGDRSFFVSEETVVLRTRLQQPSEKEYISRVRRGWRIQAEVRLKEPEKARNPGAFNYREYLSHRGIYWVADAESLHRIRFLPRGEEGWRSGIDRLRQFLGEKLEAVYPEQTAGLMRGMLLGERSQVPASVERAFEVLGLVHLLAISGLHVGVFVGCLYAVLTGVGVTREKTAGTIILLLPLYALLTGAGAPVIRASIMAGLGLTAVILRRWKDGLSFWGAAGLAMLWWNPYRLFEVGFQLSFLVTGALLIAVAPVSRALPFPWRRLNQLIAVTGVAQAASFPLLIYHFNEFSFLSWGLNVIVVPVVSLLVIPLSLGALGLGVVHEGAAWLPATLSSTLVRGLLDFLRPLAAQTGFHGVWPSPSGWWLAGYGSVALYILWVWAGSAQTGLRHRLLSLCLMIGLLFYAYHPDIGGKEELRVTFLDVGQGDCTVIETPRGKVILVDGGGTLPFPKEDWQKKREEYDVGEKVVVPFLKNRGIRHIDALVITHGDADHIGGLKAVAERFPVDRVIRNSLSPNTSTEKELMHRLSDRGADFHTPAVSGSWALEPGVSLRFLHPAPAEEGERIAPNDASVVFLLTAYGRQILMTGDIEEEAEKKIVRRWDLPRIDLLKAAHHGSDTSTGEPWLEEIRPRSTVISVGRDNRFGHPAPEVLKRLREHGTRIFRTDRHGAVTFRIELDGWKVETMLEGGETRLSAPKLIDSHRDQ</sequence>
<dbReference type="SUPFAM" id="SSF56281">
    <property type="entry name" value="Metallo-hydrolase/oxidoreductase"/>
    <property type="match status" value="1"/>
</dbReference>
<evidence type="ECO:0000313" key="8">
    <source>
        <dbReference type="EMBL" id="OYD07632.1"/>
    </source>
</evidence>
<evidence type="ECO:0000256" key="1">
    <source>
        <dbReference type="ARBA" id="ARBA00004651"/>
    </source>
</evidence>
<feature type="transmembrane region" description="Helical" evidence="6">
    <location>
        <begin position="410"/>
        <end position="430"/>
    </location>
</feature>
<dbReference type="NCBIfam" id="TIGR00361">
    <property type="entry name" value="ComEC_Rec2"/>
    <property type="match status" value="1"/>
</dbReference>
<evidence type="ECO:0000256" key="4">
    <source>
        <dbReference type="ARBA" id="ARBA00022989"/>
    </source>
</evidence>
<protein>
    <submittedName>
        <fullName evidence="8">DNA internalization-related competence protein ComEC/Rec2</fullName>
    </submittedName>
</protein>
<comment type="subcellular location">
    <subcellularLocation>
        <location evidence="1">Cell membrane</location>
        <topology evidence="1">Multi-pass membrane protein</topology>
    </subcellularLocation>
</comment>
<dbReference type="PANTHER" id="PTHR30619">
    <property type="entry name" value="DNA INTERNALIZATION/COMPETENCE PROTEIN COMEC/REC2"/>
    <property type="match status" value="1"/>
</dbReference>
<dbReference type="CDD" id="cd07731">
    <property type="entry name" value="ComA-like_MBL-fold"/>
    <property type="match status" value="1"/>
</dbReference>
<dbReference type="InterPro" id="IPR004477">
    <property type="entry name" value="ComEC_N"/>
</dbReference>
<comment type="caution">
    <text evidence="8">The sequence shown here is derived from an EMBL/GenBank/DDBJ whole genome shotgun (WGS) entry which is preliminary data.</text>
</comment>
<feature type="transmembrane region" description="Helical" evidence="6">
    <location>
        <begin position="379"/>
        <end position="398"/>
    </location>
</feature>
<dbReference type="Gene3D" id="3.60.15.10">
    <property type="entry name" value="Ribonuclease Z/Hydroxyacylglutathione hydrolase-like"/>
    <property type="match status" value="1"/>
</dbReference>
<evidence type="ECO:0000256" key="3">
    <source>
        <dbReference type="ARBA" id="ARBA00022692"/>
    </source>
</evidence>
<dbReference type="PANTHER" id="PTHR30619:SF1">
    <property type="entry name" value="RECOMBINATION PROTEIN 2"/>
    <property type="match status" value="1"/>
</dbReference>
<keyword evidence="9" id="KW-1185">Reference proteome</keyword>
<evidence type="ECO:0000256" key="5">
    <source>
        <dbReference type="ARBA" id="ARBA00023136"/>
    </source>
</evidence>
<dbReference type="InterPro" id="IPR035681">
    <property type="entry name" value="ComA-like_MBL"/>
</dbReference>
<feature type="transmembrane region" description="Helical" evidence="6">
    <location>
        <begin position="323"/>
        <end position="350"/>
    </location>
</feature>
<dbReference type="InterPro" id="IPR052159">
    <property type="entry name" value="Competence_DNA_uptake"/>
</dbReference>
<dbReference type="Pfam" id="PF03772">
    <property type="entry name" value="Competence"/>
    <property type="match status" value="1"/>
</dbReference>
<proteinExistence type="predicted"/>
<organism evidence="8 9">
    <name type="scientific">Paludifilum halophilum</name>
    <dbReference type="NCBI Taxonomy" id="1642702"/>
    <lineage>
        <taxon>Bacteria</taxon>
        <taxon>Bacillati</taxon>
        <taxon>Bacillota</taxon>
        <taxon>Bacilli</taxon>
        <taxon>Bacillales</taxon>
        <taxon>Thermoactinomycetaceae</taxon>
        <taxon>Paludifilum</taxon>
    </lineage>
</organism>
<dbReference type="InterPro" id="IPR004797">
    <property type="entry name" value="Competence_ComEC/Rec2"/>
</dbReference>
<feature type="transmembrane region" description="Helical" evidence="6">
    <location>
        <begin position="31"/>
        <end position="47"/>
    </location>
</feature>
<dbReference type="InterPro" id="IPR036866">
    <property type="entry name" value="RibonucZ/Hydroxyglut_hydro"/>
</dbReference>
<dbReference type="Pfam" id="PF00753">
    <property type="entry name" value="Lactamase_B"/>
    <property type="match status" value="1"/>
</dbReference>